<sequence length="237" mass="25860">MSIHIAAEKGQIAPRVLFPGDPLRAKWIAETYLDDVICYTEIRNMFGFTGTYKGERISVQGSGMGQPSASIYANELFAEYDVQTLIRVGTCGALTEAVRVRDVIVAMSASTDSQMNRLRFHGIDYAPTADYQLLRAAVDAAEAAGLNVHVGQVFSGDLFYNDRADLVSRTAEYGVLGIEMEASALYTLAAKFGRRALGIMTVSDHLITKEETTAEERQTTFSEMITIALDAAIEVPV</sequence>
<dbReference type="SUPFAM" id="SSF53167">
    <property type="entry name" value="Purine and uridine phosphorylases"/>
    <property type="match status" value="1"/>
</dbReference>
<dbReference type="AlphaFoldDB" id="A0A4Q7X6B5"/>
<dbReference type="CDD" id="cd09006">
    <property type="entry name" value="PNP_EcPNPI-like"/>
    <property type="match status" value="1"/>
</dbReference>
<evidence type="ECO:0000256" key="2">
    <source>
        <dbReference type="ARBA" id="ARBA00011888"/>
    </source>
</evidence>
<dbReference type="OrthoDB" id="9782889at2"/>
<reference evidence="8 9" key="1">
    <citation type="journal article" date="2015" name="Stand. Genomic Sci.">
        <title>Genomic Encyclopedia of Bacterial and Archaeal Type Strains, Phase III: the genomes of soil and plant-associated and newly described type strains.</title>
        <authorList>
            <person name="Whitman W.B."/>
            <person name="Woyke T."/>
            <person name="Klenk H.P."/>
            <person name="Zhou Y."/>
            <person name="Lilburn T.G."/>
            <person name="Beck B.J."/>
            <person name="De Vos P."/>
            <person name="Vandamme P."/>
            <person name="Eisen J.A."/>
            <person name="Garrity G."/>
            <person name="Hugenholtz P."/>
            <person name="Kyrpides N.C."/>
        </authorList>
    </citation>
    <scope>NUCLEOTIDE SEQUENCE [LARGE SCALE GENOMIC DNA]</scope>
    <source>
        <strain evidence="8 9">VKM Ac-2540</strain>
    </source>
</reference>
<dbReference type="InterPro" id="IPR000845">
    <property type="entry name" value="Nucleoside_phosphorylase_d"/>
</dbReference>
<dbReference type="PANTHER" id="PTHR43691">
    <property type="entry name" value="URIDINE PHOSPHORYLASE"/>
    <property type="match status" value="1"/>
</dbReference>
<dbReference type="InterPro" id="IPR035994">
    <property type="entry name" value="Nucleoside_phosphorylase_sf"/>
</dbReference>
<evidence type="ECO:0000256" key="4">
    <source>
        <dbReference type="ARBA" id="ARBA00022676"/>
    </source>
</evidence>
<dbReference type="EC" id="2.4.2.3" evidence="2"/>
<evidence type="ECO:0000256" key="3">
    <source>
        <dbReference type="ARBA" id="ARBA00021980"/>
    </source>
</evidence>
<keyword evidence="4" id="KW-0328">Glycosyltransferase</keyword>
<dbReference type="GO" id="GO:0005829">
    <property type="term" value="C:cytosol"/>
    <property type="evidence" value="ECO:0007669"/>
    <property type="project" value="TreeGrafter"/>
</dbReference>
<dbReference type="GO" id="GO:0004731">
    <property type="term" value="F:purine-nucleoside phosphorylase activity"/>
    <property type="evidence" value="ECO:0007669"/>
    <property type="project" value="InterPro"/>
</dbReference>
<dbReference type="EMBL" id="SHKR01000011">
    <property type="protein sequence ID" value="RZU18642.1"/>
    <property type="molecule type" value="Genomic_DNA"/>
</dbReference>
<dbReference type="GO" id="GO:0006152">
    <property type="term" value="P:purine nucleoside catabolic process"/>
    <property type="evidence" value="ECO:0007669"/>
    <property type="project" value="TreeGrafter"/>
</dbReference>
<protein>
    <recommendedName>
        <fullName evidence="3">Uridine phosphorylase</fullName>
        <ecNumber evidence="2">2.4.2.3</ecNumber>
    </recommendedName>
</protein>
<name>A0A4Q7X6B5_9ACTN</name>
<evidence type="ECO:0000313" key="8">
    <source>
        <dbReference type="EMBL" id="RZU18642.1"/>
    </source>
</evidence>
<proteinExistence type="inferred from homology"/>
<dbReference type="InterPro" id="IPR018016">
    <property type="entry name" value="Nucleoside_phosphorylase_CS"/>
</dbReference>
<dbReference type="Pfam" id="PF01048">
    <property type="entry name" value="PNP_UDP_1"/>
    <property type="match status" value="1"/>
</dbReference>
<gene>
    <name evidence="8" type="ORF">EV645_0838</name>
</gene>
<evidence type="ECO:0000256" key="5">
    <source>
        <dbReference type="ARBA" id="ARBA00022679"/>
    </source>
</evidence>
<dbReference type="Proteomes" id="UP000292027">
    <property type="component" value="Unassembled WGS sequence"/>
</dbReference>
<evidence type="ECO:0000259" key="7">
    <source>
        <dbReference type="Pfam" id="PF01048"/>
    </source>
</evidence>
<keyword evidence="9" id="KW-1185">Reference proteome</keyword>
<dbReference type="NCBIfam" id="TIGR00107">
    <property type="entry name" value="deoD"/>
    <property type="match status" value="1"/>
</dbReference>
<dbReference type="PROSITE" id="PS01232">
    <property type="entry name" value="PNP_UDP_1"/>
    <property type="match status" value="1"/>
</dbReference>
<evidence type="ECO:0000256" key="6">
    <source>
        <dbReference type="ARBA" id="ARBA00048447"/>
    </source>
</evidence>
<dbReference type="PANTHER" id="PTHR43691:SF11">
    <property type="entry name" value="FI09636P-RELATED"/>
    <property type="match status" value="1"/>
</dbReference>
<keyword evidence="5" id="KW-0808">Transferase</keyword>
<organism evidence="8 9">
    <name type="scientific">Kribbella rubisoli</name>
    <dbReference type="NCBI Taxonomy" id="3075929"/>
    <lineage>
        <taxon>Bacteria</taxon>
        <taxon>Bacillati</taxon>
        <taxon>Actinomycetota</taxon>
        <taxon>Actinomycetes</taxon>
        <taxon>Propionibacteriales</taxon>
        <taxon>Kribbellaceae</taxon>
        <taxon>Kribbella</taxon>
    </lineage>
</organism>
<dbReference type="Gene3D" id="3.40.50.1580">
    <property type="entry name" value="Nucleoside phosphorylase domain"/>
    <property type="match status" value="1"/>
</dbReference>
<dbReference type="HAMAP" id="MF_01627">
    <property type="entry name" value="Pur_nucleosid_phosp"/>
    <property type="match status" value="1"/>
</dbReference>
<evidence type="ECO:0000313" key="9">
    <source>
        <dbReference type="Proteomes" id="UP000292027"/>
    </source>
</evidence>
<accession>A0A4Q7X6B5</accession>
<comment type="catalytic activity">
    <reaction evidence="6">
        <text>uridine + phosphate = alpha-D-ribose 1-phosphate + uracil</text>
        <dbReference type="Rhea" id="RHEA:24388"/>
        <dbReference type="ChEBI" id="CHEBI:16704"/>
        <dbReference type="ChEBI" id="CHEBI:17568"/>
        <dbReference type="ChEBI" id="CHEBI:43474"/>
        <dbReference type="ChEBI" id="CHEBI:57720"/>
        <dbReference type="EC" id="2.4.2.3"/>
    </reaction>
</comment>
<dbReference type="RefSeq" id="WP_130439886.1">
    <property type="nucleotide sequence ID" value="NZ_SHKR01000011.1"/>
</dbReference>
<evidence type="ECO:0000256" key="1">
    <source>
        <dbReference type="ARBA" id="ARBA00010456"/>
    </source>
</evidence>
<feature type="domain" description="Nucleoside phosphorylase" evidence="7">
    <location>
        <begin position="15"/>
        <end position="223"/>
    </location>
</feature>
<dbReference type="GO" id="GO:0004850">
    <property type="term" value="F:uridine phosphorylase activity"/>
    <property type="evidence" value="ECO:0007669"/>
    <property type="project" value="UniProtKB-EC"/>
</dbReference>
<comment type="similarity">
    <text evidence="1">Belongs to the PNP/UDP phosphorylase family.</text>
</comment>
<comment type="caution">
    <text evidence="8">The sequence shown here is derived from an EMBL/GenBank/DDBJ whole genome shotgun (WGS) entry which is preliminary data.</text>
</comment>
<dbReference type="InterPro" id="IPR004402">
    <property type="entry name" value="DeoD-type"/>
</dbReference>
<dbReference type="NCBIfam" id="NF004489">
    <property type="entry name" value="PRK05819.1"/>
    <property type="match status" value="1"/>
</dbReference>